<evidence type="ECO:0000313" key="3">
    <source>
        <dbReference type="EMBL" id="AFJ92638.1"/>
    </source>
</evidence>
<evidence type="ECO:0000313" key="5">
    <source>
        <dbReference type="Proteomes" id="UP000009136"/>
    </source>
</evidence>
<name>I2E4T8_BOVIN</name>
<reference evidence="3" key="1">
    <citation type="submission" date="2012-02" db="EMBL/GenBank/DDBJ databases">
        <title>Alternative splicing and mRNA expression analysis of bovine MASP2 gene.</title>
        <authorList>
            <person name="Wang X."/>
        </authorList>
    </citation>
    <scope>NUCLEOTIDE SEQUENCE</scope>
</reference>
<dbReference type="OrthoDB" id="9985152at2759"/>
<keyword evidence="3" id="KW-0430">Lectin</keyword>
<accession>I2E4T8</accession>
<evidence type="ECO:0000256" key="1">
    <source>
        <dbReference type="SAM" id="MobiDB-lite"/>
    </source>
</evidence>
<feature type="region of interest" description="Disordered" evidence="1">
    <location>
        <begin position="49"/>
        <end position="76"/>
    </location>
</feature>
<evidence type="ECO:0000313" key="2">
    <source>
        <dbReference type="EMBL" id="AFJ92635.1"/>
    </source>
</evidence>
<dbReference type="Bgee" id="ENSBTAG00000012808">
    <property type="expression patterns" value="Expressed in liver and 102 other cell types or tissues"/>
</dbReference>
<reference evidence="4" key="3">
    <citation type="submission" date="2025-05" db="UniProtKB">
        <authorList>
            <consortium name="Ensembl"/>
        </authorList>
    </citation>
    <scope>IDENTIFICATION</scope>
    <source>
        <strain evidence="4">Hereford</strain>
    </source>
</reference>
<evidence type="ECO:0000313" key="4">
    <source>
        <dbReference type="Ensembl" id="ENSBTAP00000065500.2"/>
    </source>
</evidence>
<proteinExistence type="evidence at transcript level"/>
<reference evidence="4 5" key="2">
    <citation type="submission" date="2018-03" db="EMBL/GenBank/DDBJ databases">
        <title>ARS-UCD1.2.</title>
        <authorList>
            <person name="Rosen B.D."/>
            <person name="Bickhart D.M."/>
            <person name="Koren S."/>
            <person name="Schnabel R.D."/>
            <person name="Hall R."/>
            <person name="Zimin A."/>
            <person name="Dreischer C."/>
            <person name="Schultheiss S."/>
            <person name="Schroeder S.G."/>
            <person name="Elsik C.G."/>
            <person name="Couldrey C."/>
            <person name="Liu G.E."/>
            <person name="Van Tassell C.P."/>
            <person name="Phillippy A.M."/>
            <person name="Smith T.P.L."/>
            <person name="Medrano J.F."/>
        </authorList>
    </citation>
    <scope>NUCLEOTIDE SEQUENCE [LARGE SCALE GENOMIC DNA]</scope>
    <source>
        <strain evidence="4 5">Hereford</strain>
    </source>
</reference>
<gene>
    <name evidence="3 4 6" type="primary">MASP2</name>
</gene>
<dbReference type="EMBL" id="JQ692130">
    <property type="protein sequence ID" value="AFJ92635.1"/>
    <property type="molecule type" value="mRNA"/>
</dbReference>
<organism evidence="3">
    <name type="scientific">Bos taurus</name>
    <name type="common">Bovine</name>
    <dbReference type="NCBI Taxonomy" id="9913"/>
    <lineage>
        <taxon>Eukaryota</taxon>
        <taxon>Metazoa</taxon>
        <taxon>Chordata</taxon>
        <taxon>Craniata</taxon>
        <taxon>Vertebrata</taxon>
        <taxon>Euteleostomi</taxon>
        <taxon>Mammalia</taxon>
        <taxon>Eutheria</taxon>
        <taxon>Laurasiatheria</taxon>
        <taxon>Artiodactyla</taxon>
        <taxon>Ruminantia</taxon>
        <taxon>Pecora</taxon>
        <taxon>Bovidae</taxon>
        <taxon>Bovinae</taxon>
        <taxon>Bos</taxon>
    </lineage>
</organism>
<dbReference type="VGNC" id="VGNC:31256">
    <property type="gene designation" value="MASP2"/>
</dbReference>
<keyword evidence="5" id="KW-1185">Reference proteome</keyword>
<dbReference type="GeneTree" id="ENSGT00950000183084"/>
<dbReference type="Proteomes" id="UP000009136">
    <property type="component" value="Chromosome 16"/>
</dbReference>
<evidence type="ECO:0000313" key="6">
    <source>
        <dbReference type="VGNC" id="VGNC:31256"/>
    </source>
</evidence>
<dbReference type="VEuPathDB" id="HostDB:ENSBTAG00000012808"/>
<dbReference type="Ensembl" id="ENSBTAT00000086680.2">
    <property type="protein sequence ID" value="ENSBTAP00000065500.2"/>
    <property type="gene ID" value="ENSBTAG00000012808.8"/>
</dbReference>
<feature type="compositionally biased region" description="Low complexity" evidence="1">
    <location>
        <begin position="60"/>
        <end position="76"/>
    </location>
</feature>
<dbReference type="EMBL" id="JQ692133">
    <property type="protein sequence ID" value="AFJ92638.1"/>
    <property type="molecule type" value="mRNA"/>
</dbReference>
<dbReference type="GO" id="GO:0030246">
    <property type="term" value="F:carbohydrate binding"/>
    <property type="evidence" value="ECO:0007669"/>
    <property type="project" value="UniProtKB-KW"/>
</dbReference>
<dbReference type="Ensembl" id="ENSBTAT00000084412.1">
    <property type="protein sequence ID" value="ENSBTAP00000070064.1"/>
    <property type="gene ID" value="ENSBTAG00000012808.8"/>
</dbReference>
<sequence>MRWVEAPRTCLAGVRAESRPHRPCPAPPSGCWSSWACCGAWWLRPRGHSGPNQCSGAWHRPASPTSTPTTRSGAGP</sequence>
<dbReference type="AlphaFoldDB" id="I2E4T8"/>
<protein>
    <submittedName>
        <fullName evidence="4">MBL associated serine protease 2</fullName>
    </submittedName>
    <submittedName>
        <fullName evidence="2">Mannan-binding lectin serine peptidase 2 variant 1</fullName>
    </submittedName>
    <submittedName>
        <fullName evidence="3">Mannan-binding lectin serine peptidase 2 variant 4</fullName>
    </submittedName>
</protein>